<evidence type="ECO:0000256" key="2">
    <source>
        <dbReference type="ARBA" id="ARBA00011063"/>
    </source>
</evidence>
<comment type="similarity">
    <text evidence="2">Belongs to the low molecular weight phosphotyrosine protein phosphatase family.</text>
</comment>
<feature type="active site" description="Proton donor" evidence="6">
    <location>
        <position position="122"/>
    </location>
</feature>
<dbReference type="AlphaFoldDB" id="A0A7R8WFL8"/>
<sequence>MGKRSVLFVCLGNTCRSPMAEAIFKEMADSKLWECDSAALAPWQLGNGMDPRSIAVMDKHGLTRTGHIARQMHLSDFNKFDFIFGMDGYNMELLEGNKPPKASCKIHLLGDFDPQGERIIKDPFCDWDNRSGMFERCYQQCFRSIKAFLEQQKPA</sequence>
<dbReference type="PRINTS" id="PR00719">
    <property type="entry name" value="LMWPTPASE"/>
</dbReference>
<dbReference type="Gene3D" id="3.40.50.2300">
    <property type="match status" value="1"/>
</dbReference>
<dbReference type="SUPFAM" id="SSF52788">
    <property type="entry name" value="Phosphotyrosine protein phosphatases I"/>
    <property type="match status" value="1"/>
</dbReference>
<dbReference type="InterPro" id="IPR017867">
    <property type="entry name" value="Tyr_phospatase_low_mol_wt"/>
</dbReference>
<organism evidence="8">
    <name type="scientific">Cyprideis torosa</name>
    <dbReference type="NCBI Taxonomy" id="163714"/>
    <lineage>
        <taxon>Eukaryota</taxon>
        <taxon>Metazoa</taxon>
        <taxon>Ecdysozoa</taxon>
        <taxon>Arthropoda</taxon>
        <taxon>Crustacea</taxon>
        <taxon>Oligostraca</taxon>
        <taxon>Ostracoda</taxon>
        <taxon>Podocopa</taxon>
        <taxon>Podocopida</taxon>
        <taxon>Cytherocopina</taxon>
        <taxon>Cytheroidea</taxon>
        <taxon>Cytherideidae</taxon>
        <taxon>Cyprideis</taxon>
    </lineage>
</organism>
<evidence type="ECO:0000256" key="1">
    <source>
        <dbReference type="ARBA" id="ARBA00004496"/>
    </source>
</evidence>
<dbReference type="SMART" id="SM00226">
    <property type="entry name" value="LMWPc"/>
    <property type="match status" value="1"/>
</dbReference>
<evidence type="ECO:0000259" key="7">
    <source>
        <dbReference type="SMART" id="SM00226"/>
    </source>
</evidence>
<gene>
    <name evidence="8" type="ORF">CTOB1V02_LOCUS8644</name>
</gene>
<dbReference type="FunFam" id="3.40.50.2300:FF:000105">
    <property type="entry name" value="Low molecular weight phosphotyrosine protein"/>
    <property type="match status" value="1"/>
</dbReference>
<dbReference type="InterPro" id="IPR023485">
    <property type="entry name" value="Ptyr_pPase"/>
</dbReference>
<dbReference type="OrthoDB" id="3388at2759"/>
<dbReference type="PANTHER" id="PTHR11717">
    <property type="entry name" value="LOW MOLECULAR WEIGHT PROTEIN TYROSINE PHOSPHATASE"/>
    <property type="match status" value="1"/>
</dbReference>
<proteinExistence type="inferred from homology"/>
<feature type="domain" description="Phosphotyrosine protein phosphatase I" evidence="7">
    <location>
        <begin position="4"/>
        <end position="151"/>
    </location>
</feature>
<dbReference type="GO" id="GO:0005737">
    <property type="term" value="C:cytoplasm"/>
    <property type="evidence" value="ECO:0007669"/>
    <property type="project" value="UniProtKB-SubCell"/>
</dbReference>
<dbReference type="EMBL" id="OB662957">
    <property type="protein sequence ID" value="CAD7230788.1"/>
    <property type="molecule type" value="Genomic_DNA"/>
</dbReference>
<dbReference type="CDD" id="cd16343">
    <property type="entry name" value="LMWPTP"/>
    <property type="match status" value="1"/>
</dbReference>
<evidence type="ECO:0000256" key="5">
    <source>
        <dbReference type="ARBA" id="ARBA00022912"/>
    </source>
</evidence>
<dbReference type="Pfam" id="PF01451">
    <property type="entry name" value="LMWPc"/>
    <property type="match status" value="1"/>
</dbReference>
<accession>A0A7R8WFL8</accession>
<dbReference type="InterPro" id="IPR036196">
    <property type="entry name" value="Ptyr_pPase_sf"/>
</dbReference>
<reference evidence="8" key="1">
    <citation type="submission" date="2020-11" db="EMBL/GenBank/DDBJ databases">
        <authorList>
            <person name="Tran Van P."/>
        </authorList>
    </citation>
    <scope>NUCLEOTIDE SEQUENCE</scope>
</reference>
<protein>
    <recommendedName>
        <fullName evidence="7">Phosphotyrosine protein phosphatase I domain-containing protein</fullName>
    </recommendedName>
</protein>
<dbReference type="PANTHER" id="PTHR11717:SF7">
    <property type="entry name" value="LOW MOLECULAR WEIGHT PHOSPHOTYROSINE PROTEIN PHOSPHATASE"/>
    <property type="match status" value="1"/>
</dbReference>
<evidence type="ECO:0000256" key="3">
    <source>
        <dbReference type="ARBA" id="ARBA00022490"/>
    </source>
</evidence>
<keyword evidence="3" id="KW-0963">Cytoplasm</keyword>
<evidence type="ECO:0000256" key="6">
    <source>
        <dbReference type="PIRSR" id="PIRSR617867-1"/>
    </source>
</evidence>
<keyword evidence="4" id="KW-0378">Hydrolase</keyword>
<comment type="subcellular location">
    <subcellularLocation>
        <location evidence="1">Cytoplasm</location>
    </subcellularLocation>
</comment>
<evidence type="ECO:0000313" key="8">
    <source>
        <dbReference type="EMBL" id="CAD7230788.1"/>
    </source>
</evidence>
<dbReference type="GO" id="GO:0004725">
    <property type="term" value="F:protein tyrosine phosphatase activity"/>
    <property type="evidence" value="ECO:0007669"/>
    <property type="project" value="InterPro"/>
</dbReference>
<feature type="active site" evidence="6">
    <location>
        <position position="16"/>
    </location>
</feature>
<feature type="active site" description="Nucleophile" evidence="6">
    <location>
        <position position="10"/>
    </location>
</feature>
<evidence type="ECO:0000256" key="4">
    <source>
        <dbReference type="ARBA" id="ARBA00022801"/>
    </source>
</evidence>
<keyword evidence="5" id="KW-0904">Protein phosphatase</keyword>
<dbReference type="InterPro" id="IPR050438">
    <property type="entry name" value="LMW_PTPase"/>
</dbReference>
<name>A0A7R8WFL8_9CRUS</name>